<keyword evidence="7" id="KW-0832">Ubl conjugation</keyword>
<dbReference type="Proteomes" id="UP000756132">
    <property type="component" value="Chromosome 1"/>
</dbReference>
<organism evidence="15 16">
    <name type="scientific">Passalora fulva</name>
    <name type="common">Tomato leaf mold</name>
    <name type="synonym">Cladosporium fulvum</name>
    <dbReference type="NCBI Taxonomy" id="5499"/>
    <lineage>
        <taxon>Eukaryota</taxon>
        <taxon>Fungi</taxon>
        <taxon>Dikarya</taxon>
        <taxon>Ascomycota</taxon>
        <taxon>Pezizomycotina</taxon>
        <taxon>Dothideomycetes</taxon>
        <taxon>Dothideomycetidae</taxon>
        <taxon>Mycosphaerellales</taxon>
        <taxon>Mycosphaerellaceae</taxon>
        <taxon>Fulvia</taxon>
    </lineage>
</organism>
<gene>
    <name evidence="15" type="ORF">CLAFUR5_01426</name>
</gene>
<name>A0A9Q8P4F3_PASFU</name>
<dbReference type="AlphaFoldDB" id="A0A9Q8P4F3"/>
<comment type="subcellular location">
    <subcellularLocation>
        <location evidence="1">Cytoplasm</location>
        <location evidence="1">Cytoskeleton</location>
        <location evidence="1">Microtubule organizing center</location>
        <location evidence="1">Centrosome</location>
    </subcellularLocation>
    <subcellularLocation>
        <location evidence="2">Cytoplasm</location>
        <location evidence="2">Cytoskeleton</location>
        <location evidence="2">Stress fiber</location>
    </subcellularLocation>
    <subcellularLocation>
        <location evidence="3">Cytoplasm</location>
        <location evidence="3">Myofibril</location>
    </subcellularLocation>
</comment>
<dbReference type="GeneID" id="71981304"/>
<comment type="similarity">
    <text evidence="11">Belongs to the dynactin subunit 4 family.</text>
</comment>
<evidence type="ECO:0000256" key="9">
    <source>
        <dbReference type="ARBA" id="ARBA00023054"/>
    </source>
</evidence>
<keyword evidence="4" id="KW-0963">Cytoplasm</keyword>
<evidence type="ECO:0000256" key="13">
    <source>
        <dbReference type="ARBA" id="ARBA00093507"/>
    </source>
</evidence>
<evidence type="ECO:0000256" key="7">
    <source>
        <dbReference type="ARBA" id="ARBA00022843"/>
    </source>
</evidence>
<evidence type="ECO:0000256" key="2">
    <source>
        <dbReference type="ARBA" id="ARBA00004529"/>
    </source>
</evidence>
<evidence type="ECO:0000256" key="8">
    <source>
        <dbReference type="ARBA" id="ARBA00022990"/>
    </source>
</evidence>
<reference evidence="15" key="1">
    <citation type="submission" date="2021-12" db="EMBL/GenBank/DDBJ databases">
        <authorList>
            <person name="Zaccaron A."/>
            <person name="Stergiopoulos I."/>
        </authorList>
    </citation>
    <scope>NUCLEOTIDE SEQUENCE</scope>
    <source>
        <strain evidence="15">Race5_Kim</strain>
    </source>
</reference>
<dbReference type="PANTHER" id="PTHR13034">
    <property type="entry name" value="DYNACTIN P62 SUBUNIT"/>
    <property type="match status" value="1"/>
</dbReference>
<comment type="subunit">
    <text evidence="13">Subunit of dynactin, a multiprotein complex part of a tripartite complex with dynein and a adapter, such as BICDL1, BICD2 or HOOK3. The dynactin complex is built around ACTR1A/ACTB filament and consists of an actin-related filament composed of a shoulder domain, a pointed end and a barbed end. Its length is defined by its flexible shoulder domain. The soulder is composed of 2 DCTN1 subunits, 4 DCTN2 and 2 DCTN3. The 4 DCNT2 (via N-terminus) bind the ACTR1A filament and act as molecular rulers to determine the length. The pointed end is important for binding dynein-dynactin cargo adapters. Consists of 4 subunits: ACTR10, DCNT4, DCTN5 and DCTN6. The barbed end is composed of a CAPZA1:CAPZB heterodimers, which binds ACTR1A/ACTB filament and dynactin and stabilizes dynactin. Interacts with ATP7B, but not ATP7A, in a copper-dependent manner. Interacts with ANK2; this interaction is required for localization at costameres. Interacts with N4BP2L1.</text>
</comment>
<keyword evidence="16" id="KW-1185">Reference proteome</keyword>
<dbReference type="PANTHER" id="PTHR13034:SF2">
    <property type="entry name" value="DYNACTIN SUBUNIT 4"/>
    <property type="match status" value="1"/>
</dbReference>
<sequence length="568" mass="63524">MDVSFPYTRYACPCADHISATPTSQLGKRSSQEVEDDAQEEHTFNPHDLRANFSLYPLDNLLFCDECTNIKCERCWTEEILYWYCPNCLFEVPSSTVKSDGNRCARHCYDCPVCSASLATTVMNRHSDAHLRPDSSSSPETYILQCGYCEWSSLDIDVTFTKHNKITEQLNKIWKSRTMPDDSKQNKSDSLSHDTAFANLSSFYKDQLSESGDTSSAYTNSPYSSPANLARIMSLYGGLSLQSQKKMKEKPQPMREAGNRIEGLSTFSAEDRPGDDELLHRMGTLGMDGTAPQQQQLQAPSNYDLKFKRDLWPTATKLKVARGKRCRTCRQFVARPENKVGSMRYKVRLLAMHHMPRLSIKPLQTTAQLQPVNSLNFHMRPEPIEPVVLQPHQTEQYVLTVRNPIFEAIKVTLATPATTPGRVASKVTILCPSFTVGAAGDRWEEALAEPAMGVNSDGSRKAAMASLTGSADADRQPEAGKVWGRSKSATSVILEVVPGAVESATKPHANNEKHERVDEDEDILEIPIYVRVEWEAIPHGVHEPDTTERETRELAYWSVLGVGRIARG</sequence>
<dbReference type="KEGG" id="ffu:CLAFUR5_01426"/>
<accession>A0A9Q8P4F3</accession>
<dbReference type="GO" id="GO:0001725">
    <property type="term" value="C:stress fiber"/>
    <property type="evidence" value="ECO:0007669"/>
    <property type="project" value="UniProtKB-SubCell"/>
</dbReference>
<evidence type="ECO:0000313" key="16">
    <source>
        <dbReference type="Proteomes" id="UP000756132"/>
    </source>
</evidence>
<protein>
    <recommendedName>
        <fullName evidence="12">Dynactin subunit 4</fullName>
    </recommendedName>
</protein>
<dbReference type="InterPro" id="IPR008603">
    <property type="entry name" value="DCTN4"/>
</dbReference>
<keyword evidence="9" id="KW-0175">Coiled coil</keyword>
<dbReference type="RefSeq" id="XP_047757386.1">
    <property type="nucleotide sequence ID" value="XM_047900574.1"/>
</dbReference>
<evidence type="ECO:0000256" key="6">
    <source>
        <dbReference type="ARBA" id="ARBA00022553"/>
    </source>
</evidence>
<proteinExistence type="inferred from homology"/>
<evidence type="ECO:0000256" key="3">
    <source>
        <dbReference type="ARBA" id="ARBA00004657"/>
    </source>
</evidence>
<evidence type="ECO:0000256" key="12">
    <source>
        <dbReference type="ARBA" id="ARBA00034864"/>
    </source>
</evidence>
<evidence type="ECO:0000256" key="14">
    <source>
        <dbReference type="SAM" id="MobiDB-lite"/>
    </source>
</evidence>
<keyword evidence="10" id="KW-0206">Cytoskeleton</keyword>
<feature type="region of interest" description="Disordered" evidence="14">
    <location>
        <begin position="454"/>
        <end position="484"/>
    </location>
</feature>
<feature type="region of interest" description="Disordered" evidence="14">
    <location>
        <begin position="23"/>
        <end position="42"/>
    </location>
</feature>
<keyword evidence="6" id="KW-0597">Phosphoprotein</keyword>
<reference evidence="15" key="2">
    <citation type="journal article" date="2022" name="Microb. Genom.">
        <title>A chromosome-scale genome assembly of the tomato pathogen Cladosporium fulvum reveals a compartmentalized genome architecture and the presence of a dispensable chromosome.</title>
        <authorList>
            <person name="Zaccaron A.Z."/>
            <person name="Chen L.H."/>
            <person name="Samaras A."/>
            <person name="Stergiopoulos I."/>
        </authorList>
    </citation>
    <scope>NUCLEOTIDE SEQUENCE</scope>
    <source>
        <strain evidence="15">Race5_Kim</strain>
    </source>
</reference>
<keyword evidence="8" id="KW-0007">Acetylation</keyword>
<evidence type="ECO:0000256" key="5">
    <source>
        <dbReference type="ARBA" id="ARBA00022499"/>
    </source>
</evidence>
<dbReference type="EMBL" id="CP090163">
    <property type="protein sequence ID" value="UJO13020.1"/>
    <property type="molecule type" value="Genomic_DNA"/>
</dbReference>
<dbReference type="OMA" id="CGYCMWT"/>
<evidence type="ECO:0000256" key="10">
    <source>
        <dbReference type="ARBA" id="ARBA00023212"/>
    </source>
</evidence>
<dbReference type="GO" id="GO:0005869">
    <property type="term" value="C:dynactin complex"/>
    <property type="evidence" value="ECO:0007669"/>
    <property type="project" value="InterPro"/>
</dbReference>
<keyword evidence="5" id="KW-1017">Isopeptide bond</keyword>
<dbReference type="Pfam" id="PF05502">
    <property type="entry name" value="Dynactin_p62"/>
    <property type="match status" value="2"/>
</dbReference>
<evidence type="ECO:0000256" key="4">
    <source>
        <dbReference type="ARBA" id="ARBA00022490"/>
    </source>
</evidence>
<dbReference type="OrthoDB" id="283815at2759"/>
<evidence type="ECO:0000256" key="1">
    <source>
        <dbReference type="ARBA" id="ARBA00004300"/>
    </source>
</evidence>
<evidence type="ECO:0000313" key="15">
    <source>
        <dbReference type="EMBL" id="UJO13020.1"/>
    </source>
</evidence>
<evidence type="ECO:0000256" key="11">
    <source>
        <dbReference type="ARBA" id="ARBA00034776"/>
    </source>
</evidence>